<dbReference type="InterPro" id="IPR050624">
    <property type="entry name" value="HTH-type_Tx_Regulator"/>
</dbReference>
<dbReference type="Gene3D" id="1.10.357.10">
    <property type="entry name" value="Tetracycline Repressor, domain 2"/>
    <property type="match status" value="1"/>
</dbReference>
<dbReference type="STRING" id="53346.A5802_002497"/>
<dbReference type="Pfam" id="PF00440">
    <property type="entry name" value="TetR_N"/>
    <property type="match status" value="1"/>
</dbReference>
<evidence type="ECO:0000256" key="1">
    <source>
        <dbReference type="ARBA" id="ARBA00023125"/>
    </source>
</evidence>
<feature type="DNA-binding region" description="H-T-H motif" evidence="2">
    <location>
        <begin position="37"/>
        <end position="56"/>
    </location>
</feature>
<dbReference type="RefSeq" id="WP_010734389.1">
    <property type="nucleotide sequence ID" value="NZ_AP019810.1"/>
</dbReference>
<proteinExistence type="predicted"/>
<dbReference type="InterPro" id="IPR009057">
    <property type="entry name" value="Homeodomain-like_sf"/>
</dbReference>
<dbReference type="EMBL" id="MSTR01000002">
    <property type="protein sequence ID" value="ONN44383.1"/>
    <property type="molecule type" value="Genomic_DNA"/>
</dbReference>
<dbReference type="PANTHER" id="PTHR43479">
    <property type="entry name" value="ACREF/ENVCD OPERON REPRESSOR-RELATED"/>
    <property type="match status" value="1"/>
</dbReference>
<dbReference type="GO" id="GO:0003677">
    <property type="term" value="F:DNA binding"/>
    <property type="evidence" value="ECO:0007669"/>
    <property type="project" value="UniProtKB-UniRule"/>
</dbReference>
<protein>
    <submittedName>
        <fullName evidence="5">TetR family transcriptional regulator</fullName>
    </submittedName>
</protein>
<evidence type="ECO:0000256" key="2">
    <source>
        <dbReference type="PROSITE-ProRule" id="PRU00335"/>
    </source>
</evidence>
<evidence type="ECO:0000259" key="3">
    <source>
        <dbReference type="PROSITE" id="PS50977"/>
    </source>
</evidence>
<dbReference type="OrthoDB" id="9810250at2"/>
<dbReference type="PANTHER" id="PTHR43479:SF7">
    <property type="entry name" value="TETR-FAMILY TRANSCRIPTIONAL REGULATOR"/>
    <property type="match status" value="1"/>
</dbReference>
<dbReference type="AlphaFoldDB" id="A0A1V2UMS1"/>
<reference evidence="4 7" key="2">
    <citation type="submission" date="2020-04" db="EMBL/GenBank/DDBJ databases">
        <authorList>
            <person name="Abaymova A."/>
            <person name="Teymurazov M."/>
            <person name="Tazyna O."/>
            <person name="Chatushin Y."/>
            <person name="Svetoch E."/>
            <person name="Pereligyn V."/>
            <person name="Pohylenko V."/>
            <person name="Platonov M."/>
            <person name="Kartsev N."/>
            <person name="Skryabin Y."/>
            <person name="Sizova A."/>
            <person name="Solomentsev V."/>
            <person name="Kislichkina A."/>
            <person name="Bogun A."/>
        </authorList>
    </citation>
    <scope>NUCLEOTIDE SEQUENCE [LARGE SCALE GENOMIC DNA]</scope>
    <source>
        <strain evidence="4">SCPM-O-B-8398</strain>
        <strain evidence="7">SCPM-O-B-8398 (E28)</strain>
    </source>
</reference>
<dbReference type="PROSITE" id="PS50977">
    <property type="entry name" value="HTH_TETR_2"/>
    <property type="match status" value="1"/>
</dbReference>
<gene>
    <name evidence="5" type="ORF">BTN92_02885</name>
    <name evidence="4" type="ORF">HI921_01115</name>
</gene>
<dbReference type="SUPFAM" id="SSF46689">
    <property type="entry name" value="Homeodomain-like"/>
    <property type="match status" value="1"/>
</dbReference>
<evidence type="ECO:0000313" key="6">
    <source>
        <dbReference type="Proteomes" id="UP000189299"/>
    </source>
</evidence>
<sequence length="204" mass="24079">MIEEMGGIIVGDASHTKQMIKKVLVSLCETQPFRKISVQQIAHEAGINRQTFYYHFTDKYDLLRWVYYEDSLHYLKTESLSLDNWEEQALLMLKAIAENKQFYSSTVSSEQEILQKQFSALIQPSFIKIFEQMDEEKQLTSKDKLFYARFFSYGCSGVLVNWITQGYTETPLEVAMQFFRLAKDTELYSYRLYALEEEQEIKDE</sequence>
<evidence type="ECO:0000313" key="4">
    <source>
        <dbReference type="EMBL" id="NMP57072.1"/>
    </source>
</evidence>
<accession>A0A1V2UMS1</accession>
<dbReference type="Proteomes" id="UP000189299">
    <property type="component" value="Unassembled WGS sequence"/>
</dbReference>
<reference evidence="5 6" key="1">
    <citation type="submission" date="2016-12" db="EMBL/GenBank/DDBJ databases">
        <authorList>
            <person name="Song W.-J."/>
            <person name="Kurnit D.M."/>
        </authorList>
    </citation>
    <scope>NUCLEOTIDE SEQUENCE [LARGE SCALE GENOMIC DNA]</scope>
    <source>
        <strain evidence="5 6">CGB1038-1_S1</strain>
    </source>
</reference>
<evidence type="ECO:0000313" key="7">
    <source>
        <dbReference type="Proteomes" id="UP000557857"/>
    </source>
</evidence>
<evidence type="ECO:0000313" key="5">
    <source>
        <dbReference type="EMBL" id="ONN44383.1"/>
    </source>
</evidence>
<name>A0A1V2UMS1_ENTMU</name>
<comment type="caution">
    <text evidence="5">The sequence shown here is derived from an EMBL/GenBank/DDBJ whole genome shotgun (WGS) entry which is preliminary data.</text>
</comment>
<feature type="domain" description="HTH tetR-type" evidence="3">
    <location>
        <begin position="14"/>
        <end position="74"/>
    </location>
</feature>
<keyword evidence="1 2" id="KW-0238">DNA-binding</keyword>
<dbReference type="EMBL" id="JABCAG010000002">
    <property type="protein sequence ID" value="NMP57072.1"/>
    <property type="molecule type" value="Genomic_DNA"/>
</dbReference>
<dbReference type="Proteomes" id="UP000557857">
    <property type="component" value="Unassembled WGS sequence"/>
</dbReference>
<dbReference type="InterPro" id="IPR039532">
    <property type="entry name" value="TetR_C_Firmicutes"/>
</dbReference>
<organism evidence="5 6">
    <name type="scientific">Enterococcus mundtii</name>
    <dbReference type="NCBI Taxonomy" id="53346"/>
    <lineage>
        <taxon>Bacteria</taxon>
        <taxon>Bacillati</taxon>
        <taxon>Bacillota</taxon>
        <taxon>Bacilli</taxon>
        <taxon>Lactobacillales</taxon>
        <taxon>Enterococcaceae</taxon>
        <taxon>Enterococcus</taxon>
    </lineage>
</organism>
<dbReference type="InterPro" id="IPR001647">
    <property type="entry name" value="HTH_TetR"/>
</dbReference>
<dbReference type="Pfam" id="PF14278">
    <property type="entry name" value="TetR_C_8"/>
    <property type="match status" value="1"/>
</dbReference>